<dbReference type="AlphaFoldDB" id="A0A7R9ENT5"/>
<reference evidence="2" key="1">
    <citation type="submission" date="2020-11" db="EMBL/GenBank/DDBJ databases">
        <authorList>
            <person name="Tran Van P."/>
        </authorList>
    </citation>
    <scope>NUCLEOTIDE SEQUENCE</scope>
</reference>
<dbReference type="EMBL" id="OD564278">
    <property type="protein sequence ID" value="CAD7437518.1"/>
    <property type="molecule type" value="Genomic_DNA"/>
</dbReference>
<feature type="region of interest" description="Disordered" evidence="1">
    <location>
        <begin position="190"/>
        <end position="219"/>
    </location>
</feature>
<gene>
    <name evidence="2" type="ORF">TBIB3V08_LOCUS128</name>
</gene>
<proteinExistence type="predicted"/>
<sequence length="457" mass="50974">MEQESLYGVPSSHLLSDQEPRVQHRHEPLSWGGIYGSHLLDSLLTPLHPGTIWGNLNTCQGVTEISGLCTLSTHARTHRILIKDCIALSFSLPRRRKINTSRTASYYPFGLYAYVPITLMELGIRLDKGGEMQQINRKIDDLMMISERTPSNVFWLRMVSKYSSQYPSPYTYRQFGISAHDTFMHTEKKRQNIQWGGRSPPLRSESSQMEETSSGSQLEGDHGITCKLILSHLSTGEVSLRVRQGVSPLYSREGTLRTRSVYVLAVDNIRSPCIPSSLVCTHSLRLPSVAAASKASLYSIRWTADDGVIGGSDPGWMYYGLLEGGRVQDFMCHCFIPCFTPGSIIETLGIGYWESRRIEKGEKKAVKKMKAQVYLCIFLATLAVTLMAVPVPVPEPGIVPYGNMIRHVPILGVRVAKFKGSERAFALRESGKPICKTYLSTPDRDLNPDHHAIGSLV</sequence>
<evidence type="ECO:0000313" key="2">
    <source>
        <dbReference type="EMBL" id="CAD7437518.1"/>
    </source>
</evidence>
<accession>A0A7R9ENT5</accession>
<feature type="compositionally biased region" description="Polar residues" evidence="1">
    <location>
        <begin position="204"/>
        <end position="217"/>
    </location>
</feature>
<name>A0A7R9ENT5_9NEOP</name>
<organism evidence="2">
    <name type="scientific">Timema bartmani</name>
    <dbReference type="NCBI Taxonomy" id="61472"/>
    <lineage>
        <taxon>Eukaryota</taxon>
        <taxon>Metazoa</taxon>
        <taxon>Ecdysozoa</taxon>
        <taxon>Arthropoda</taxon>
        <taxon>Hexapoda</taxon>
        <taxon>Insecta</taxon>
        <taxon>Pterygota</taxon>
        <taxon>Neoptera</taxon>
        <taxon>Polyneoptera</taxon>
        <taxon>Phasmatodea</taxon>
        <taxon>Timematodea</taxon>
        <taxon>Timematoidea</taxon>
        <taxon>Timematidae</taxon>
        <taxon>Timema</taxon>
    </lineage>
</organism>
<evidence type="ECO:0000256" key="1">
    <source>
        <dbReference type="SAM" id="MobiDB-lite"/>
    </source>
</evidence>
<protein>
    <submittedName>
        <fullName evidence="2">Uncharacterized protein</fullName>
    </submittedName>
</protein>